<keyword evidence="3" id="KW-0378">Hydrolase</keyword>
<gene>
    <name evidence="5" type="ORF">L0664_18430</name>
</gene>
<organism evidence="5 6">
    <name type="scientific">Octadecabacter dasysiphoniae</name>
    <dbReference type="NCBI Taxonomy" id="2909341"/>
    <lineage>
        <taxon>Bacteria</taxon>
        <taxon>Pseudomonadati</taxon>
        <taxon>Pseudomonadota</taxon>
        <taxon>Alphaproteobacteria</taxon>
        <taxon>Rhodobacterales</taxon>
        <taxon>Roseobacteraceae</taxon>
        <taxon>Octadecabacter</taxon>
    </lineage>
</organism>
<sequence length="544" mass="53389">IYAADNTQAAIQALGEGETLTDSFTVTTVDGTEETVTITITGENDAIELAALESSTDPSGFVINGVSAGDGAGWSVSGAGDVNGDGFDDLIVGAYGDDPSSENSGASFVVFGKSDGTSVELSDIESGIGGFVINGVSEDDLSGWSVSGAGDVNGDGFDDLIVGAPGDNPNGDDSGASFVVFGNSDGTSVALSDIESGIGGFVINGVSKYDQSGWSVSGAGDVNGDGLDDLIVGAEQDDPNGSHSGASFVIFGKGDGTAVQLSDIENGSGGFVINGVYSFDWSGRSVSGAGDVNGDGLDDLIVGAWGDDPNGQSSGASFVVFGKSDGTAVELSDIENGLGGFVINGVAEGDQSGVSVSGAGDVNGDGLDDLIVGAFRDDPNGQSSGASFVVFGKSDGTTVALSDIEDGIGGFVINGVAELDHLGRSVSGAGDVNGDGLDDLIVGAYRDDPNGDASGASFVVFGKSDGTAVELSDIESGLGGFVINGVAENDRNGNSVSGAGDVNGDGFDDLIVGAPGDDTNGSDSGASFVIFGGDFSGAATQIGT</sequence>
<dbReference type="RefSeq" id="WP_235227374.1">
    <property type="nucleotide sequence ID" value="NZ_JAKGAQ010000016.1"/>
</dbReference>
<dbReference type="SMART" id="SM00191">
    <property type="entry name" value="Int_alpha"/>
    <property type="match status" value="7"/>
</dbReference>
<proteinExistence type="predicted"/>
<comment type="caution">
    <text evidence="5">The sequence shown here is derived from an EMBL/GenBank/DDBJ whole genome shotgun (WGS) entry which is preliminary data.</text>
</comment>
<evidence type="ECO:0000256" key="4">
    <source>
        <dbReference type="ARBA" id="ARBA00023180"/>
    </source>
</evidence>
<evidence type="ECO:0000256" key="3">
    <source>
        <dbReference type="ARBA" id="ARBA00022801"/>
    </source>
</evidence>
<reference evidence="5 6" key="1">
    <citation type="submission" date="2022-01" db="EMBL/GenBank/DDBJ databases">
        <title>Octadecabacter sp. nov., isolated from a marine alga.</title>
        <authorList>
            <person name="Jin M.S."/>
            <person name="Kim H.M."/>
            <person name="Han D.M."/>
            <person name="Jung J.J."/>
            <person name="Jeon C.O."/>
        </authorList>
    </citation>
    <scope>NUCLEOTIDE SEQUENCE [LARGE SCALE GENOMIC DNA]</scope>
    <source>
        <strain evidence="5 6">G9-8</strain>
    </source>
</reference>
<evidence type="ECO:0000256" key="2">
    <source>
        <dbReference type="ARBA" id="ARBA00022737"/>
    </source>
</evidence>
<evidence type="ECO:0000313" key="6">
    <source>
        <dbReference type="Proteomes" id="UP001200557"/>
    </source>
</evidence>
<dbReference type="Pfam" id="PF01839">
    <property type="entry name" value="FG-GAP"/>
    <property type="match status" value="7"/>
</dbReference>
<keyword evidence="2" id="KW-0677">Repeat</keyword>
<feature type="non-terminal residue" evidence="5">
    <location>
        <position position="1"/>
    </location>
</feature>
<keyword evidence="6" id="KW-1185">Reference proteome</keyword>
<feature type="non-terminal residue" evidence="5">
    <location>
        <position position="544"/>
    </location>
</feature>
<evidence type="ECO:0000256" key="1">
    <source>
        <dbReference type="ARBA" id="ARBA00022729"/>
    </source>
</evidence>
<dbReference type="InterPro" id="IPR010221">
    <property type="entry name" value="VCBS_dom"/>
</dbReference>
<evidence type="ECO:0000313" key="5">
    <source>
        <dbReference type="EMBL" id="MCF2873046.1"/>
    </source>
</evidence>
<dbReference type="PANTHER" id="PTHR23221">
    <property type="entry name" value="GLYCOSYLPHOSPHATIDYLINOSITOL PHOSPHOLIPASE D"/>
    <property type="match status" value="1"/>
</dbReference>
<name>A0ABS9D3Q8_9RHOB</name>
<dbReference type="InterPro" id="IPR028994">
    <property type="entry name" value="Integrin_alpha_N"/>
</dbReference>
<dbReference type="InterPro" id="IPR013517">
    <property type="entry name" value="FG-GAP"/>
</dbReference>
<dbReference type="Proteomes" id="UP001200557">
    <property type="component" value="Unassembled WGS sequence"/>
</dbReference>
<dbReference type="EMBL" id="JAKGAQ010000016">
    <property type="protein sequence ID" value="MCF2873046.1"/>
    <property type="molecule type" value="Genomic_DNA"/>
</dbReference>
<dbReference type="NCBIfam" id="TIGR01965">
    <property type="entry name" value="VCBS_repeat"/>
    <property type="match status" value="1"/>
</dbReference>
<dbReference type="PRINTS" id="PR01185">
    <property type="entry name" value="INTEGRINA"/>
</dbReference>
<keyword evidence="4" id="KW-0325">Glycoprotein</keyword>
<dbReference type="PANTHER" id="PTHR23221:SF7">
    <property type="entry name" value="PHOSPHATIDYLINOSITOL-GLYCAN-SPECIFIC PHOSPHOLIPASE D"/>
    <property type="match status" value="1"/>
</dbReference>
<dbReference type="InterPro" id="IPR000413">
    <property type="entry name" value="Integrin_alpha"/>
</dbReference>
<keyword evidence="1" id="KW-0732">Signal</keyword>
<dbReference type="Gene3D" id="2.130.10.130">
    <property type="entry name" value="Integrin alpha, N-terminal"/>
    <property type="match status" value="6"/>
</dbReference>
<dbReference type="InterPro" id="IPR013519">
    <property type="entry name" value="Int_alpha_beta-p"/>
</dbReference>
<protein>
    <submittedName>
        <fullName evidence="5">FG-GAP-like repeat-containing protein</fullName>
    </submittedName>
</protein>
<dbReference type="PROSITE" id="PS51470">
    <property type="entry name" value="FG_GAP"/>
    <property type="match status" value="7"/>
</dbReference>
<accession>A0ABS9D3Q8</accession>
<dbReference type="SUPFAM" id="SSF69318">
    <property type="entry name" value="Integrin alpha N-terminal domain"/>
    <property type="match status" value="2"/>
</dbReference>